<feature type="transmembrane region" description="Helical" evidence="2">
    <location>
        <begin position="85"/>
        <end position="109"/>
    </location>
</feature>
<gene>
    <name evidence="4" type="primary">pleD_1</name>
    <name evidence="4" type="ORF">Tther_00803</name>
</gene>
<dbReference type="RefSeq" id="WP_143901184.1">
    <property type="nucleotide sequence ID" value="NZ_VJOL01000009.1"/>
</dbReference>
<dbReference type="InterPro" id="IPR050469">
    <property type="entry name" value="Diguanylate_Cyclase"/>
</dbReference>
<evidence type="ECO:0000259" key="3">
    <source>
        <dbReference type="PROSITE" id="PS50887"/>
    </source>
</evidence>
<sequence>MAVSAAGAQTSWPPPADVDWPLYGDRPPQLWPWQPGPLPGLWWLARAGEGTPVLEARSDVFDGLLHVHVLQPASWIDDVERQRRLLFGLGSGLAVAVLTALVLLATALWQARQHRVALTAINRELQRLVITDALTGIANRRRLLELLDDELRRMRRQGRPLTVLSLDLDHFKQVNDTHGHATGDAVLQHVVRTVQQHLRATDHFGRMGGEEFVVLLPDTGADAAQKVAWKLREAVARTPLQTPDGLVVPVTISVGGVTSTDPSATAASVLAQADAALYAAKAAGRDCVRWTSSAGVTCPAVD</sequence>
<keyword evidence="2" id="KW-0812">Transmembrane</keyword>
<dbReference type="InterPro" id="IPR000160">
    <property type="entry name" value="GGDEF_dom"/>
</dbReference>
<dbReference type="PANTHER" id="PTHR45138">
    <property type="entry name" value="REGULATORY COMPONENTS OF SENSORY TRANSDUCTION SYSTEM"/>
    <property type="match status" value="1"/>
</dbReference>
<dbReference type="SUPFAM" id="SSF55073">
    <property type="entry name" value="Nucleotide cyclase"/>
    <property type="match status" value="1"/>
</dbReference>
<protein>
    <recommendedName>
        <fullName evidence="1">diguanylate cyclase</fullName>
        <ecNumber evidence="1">2.7.7.65</ecNumber>
    </recommendedName>
</protein>
<evidence type="ECO:0000256" key="1">
    <source>
        <dbReference type="ARBA" id="ARBA00012528"/>
    </source>
</evidence>
<dbReference type="Proteomes" id="UP000318542">
    <property type="component" value="Unassembled WGS sequence"/>
</dbReference>
<accession>A0A554X4Y9</accession>
<dbReference type="SMART" id="SM00267">
    <property type="entry name" value="GGDEF"/>
    <property type="match status" value="1"/>
</dbReference>
<dbReference type="AlphaFoldDB" id="A0A554X4Y9"/>
<dbReference type="GO" id="GO:0052621">
    <property type="term" value="F:diguanylate cyclase activity"/>
    <property type="evidence" value="ECO:0007669"/>
    <property type="project" value="UniProtKB-EC"/>
</dbReference>
<keyword evidence="2" id="KW-1133">Transmembrane helix</keyword>
<proteinExistence type="predicted"/>
<dbReference type="Pfam" id="PF00990">
    <property type="entry name" value="GGDEF"/>
    <property type="match status" value="1"/>
</dbReference>
<dbReference type="NCBIfam" id="TIGR00254">
    <property type="entry name" value="GGDEF"/>
    <property type="match status" value="1"/>
</dbReference>
<dbReference type="EMBL" id="VJOL01000009">
    <property type="protein sequence ID" value="TSE30900.1"/>
    <property type="molecule type" value="Genomic_DNA"/>
</dbReference>
<dbReference type="Gene3D" id="3.30.70.270">
    <property type="match status" value="1"/>
</dbReference>
<dbReference type="CDD" id="cd01949">
    <property type="entry name" value="GGDEF"/>
    <property type="match status" value="1"/>
</dbReference>
<keyword evidence="5" id="KW-1185">Reference proteome</keyword>
<feature type="domain" description="GGDEF" evidence="3">
    <location>
        <begin position="159"/>
        <end position="293"/>
    </location>
</feature>
<keyword evidence="2" id="KW-0472">Membrane</keyword>
<reference evidence="4 5" key="1">
    <citation type="submission" date="2019-07" db="EMBL/GenBank/DDBJ databases">
        <title>Tepidimonas thermarum AA-1 draft genome.</title>
        <authorList>
            <person name="Da Costa M.S."/>
            <person name="Froufe H.J.C."/>
            <person name="Egas C."/>
            <person name="Albuquerque L."/>
        </authorList>
    </citation>
    <scope>NUCLEOTIDE SEQUENCE [LARGE SCALE GENOMIC DNA]</scope>
    <source>
        <strain evidence="4 5">AA-1</strain>
    </source>
</reference>
<name>A0A554X4Y9_9BURK</name>
<comment type="caution">
    <text evidence="4">The sequence shown here is derived from an EMBL/GenBank/DDBJ whole genome shotgun (WGS) entry which is preliminary data.</text>
</comment>
<dbReference type="GO" id="GO:1902201">
    <property type="term" value="P:negative regulation of bacterial-type flagellum-dependent cell motility"/>
    <property type="evidence" value="ECO:0007669"/>
    <property type="project" value="TreeGrafter"/>
</dbReference>
<organism evidence="4 5">
    <name type="scientific">Tepidimonas thermarum</name>
    <dbReference type="NCBI Taxonomy" id="335431"/>
    <lineage>
        <taxon>Bacteria</taxon>
        <taxon>Pseudomonadati</taxon>
        <taxon>Pseudomonadota</taxon>
        <taxon>Betaproteobacteria</taxon>
        <taxon>Burkholderiales</taxon>
        <taxon>Tepidimonas</taxon>
    </lineage>
</organism>
<dbReference type="PROSITE" id="PS50887">
    <property type="entry name" value="GGDEF"/>
    <property type="match status" value="1"/>
</dbReference>
<dbReference type="InterPro" id="IPR043128">
    <property type="entry name" value="Rev_trsase/Diguanyl_cyclase"/>
</dbReference>
<dbReference type="PANTHER" id="PTHR45138:SF24">
    <property type="entry name" value="DIGUANYLATE CYCLASE DGCC-RELATED"/>
    <property type="match status" value="1"/>
</dbReference>
<dbReference type="GO" id="GO:0043709">
    <property type="term" value="P:cell adhesion involved in single-species biofilm formation"/>
    <property type="evidence" value="ECO:0007669"/>
    <property type="project" value="TreeGrafter"/>
</dbReference>
<dbReference type="InterPro" id="IPR029787">
    <property type="entry name" value="Nucleotide_cyclase"/>
</dbReference>
<evidence type="ECO:0000313" key="5">
    <source>
        <dbReference type="Proteomes" id="UP000318542"/>
    </source>
</evidence>
<dbReference type="OrthoDB" id="9813903at2"/>
<dbReference type="GO" id="GO:0005886">
    <property type="term" value="C:plasma membrane"/>
    <property type="evidence" value="ECO:0007669"/>
    <property type="project" value="TreeGrafter"/>
</dbReference>
<evidence type="ECO:0000313" key="4">
    <source>
        <dbReference type="EMBL" id="TSE30900.1"/>
    </source>
</evidence>
<dbReference type="EC" id="2.7.7.65" evidence="1"/>
<dbReference type="FunFam" id="3.30.70.270:FF:000001">
    <property type="entry name" value="Diguanylate cyclase domain protein"/>
    <property type="match status" value="1"/>
</dbReference>
<evidence type="ECO:0000256" key="2">
    <source>
        <dbReference type="SAM" id="Phobius"/>
    </source>
</evidence>